<accession>A0A0R3WJS1</accession>
<evidence type="ECO:0000256" key="7">
    <source>
        <dbReference type="SAM" id="Phobius"/>
    </source>
</evidence>
<dbReference type="GO" id="GO:0030425">
    <property type="term" value="C:dendrite"/>
    <property type="evidence" value="ECO:0007669"/>
    <property type="project" value="TreeGrafter"/>
</dbReference>
<keyword evidence="7" id="KW-0812">Transmembrane</keyword>
<comment type="subcellular location">
    <subcellularLocation>
        <location evidence="1">Membrane</location>
        <topology evidence="1">Single-pass membrane protein</topology>
    </subcellularLocation>
</comment>
<dbReference type="InterPro" id="IPR000719">
    <property type="entry name" value="Prot_kinase_dom"/>
</dbReference>
<sequence length="632" mass="69797">LRPDDSSVDAEVAEEEKEEASDGCNAFSKGSGSSTTSSSSSTKGLKRSELLLEELQRREMIRFEDELHKIILIPRVYLEFDSDLAAAAGGGGNESEDKEMQRFYDYAHRDDYLYGYGSHFVRKRRDTNPTSAMLPQKVIRVPVSPESNGDSSGSAKLSYLVTGLDHFTEYLFFISACHEPHDEYGNQLSCTSTDCDLEQDAGCSQAVRISQRTQAIPHADEVPSASLYALTPLQPTTGSSQSRVDYLSDPFVNLSRSALNDSVGTSATVAQKETPASPIKLFWNEPNNPNGLILYYWLQYRRTEGASTTPEESSSLPWFTICVTPKYLEDDAAIKALAGLRCTTSLLKEEAVVIAEQVAKSEEDANLQCDSAARTVFTELGFLRAGFYEWQVMAVSLAGNGSWTKSHFFDVQVNNTLQPSHIAAILVVTLLVVGFVIAFAVWLDYRNRNRRRMNALKNRKSEYLESLLLENFQDEWEVDPKDLSYNVEDTLGQGSFGLVCRGRLARLTTPAAEYLHLTSAFTSGSSASAGGGGNGRPSSTYSTSGSKNWFTFILSRRFRRASGANGDAQGMDVAVKILSPGSTYEDVREFLGEASHMKQFNCNHIVRLLGIVSKQIAKLTYASNDFFALRYA</sequence>
<dbReference type="WBParaSite" id="TTAC_0000093401-mRNA-1">
    <property type="protein sequence ID" value="TTAC_0000093401-mRNA-1"/>
    <property type="gene ID" value="TTAC_0000093401"/>
</dbReference>
<name>A0A0R3WJS1_HYDTA</name>
<dbReference type="GO" id="GO:0005524">
    <property type="term" value="F:ATP binding"/>
    <property type="evidence" value="ECO:0007669"/>
    <property type="project" value="UniProtKB-KW"/>
</dbReference>
<reference evidence="9" key="1">
    <citation type="submission" date="2017-02" db="UniProtKB">
        <authorList>
            <consortium name="WormBaseParasite"/>
        </authorList>
    </citation>
    <scope>IDENTIFICATION</scope>
</reference>
<organism evidence="9">
    <name type="scientific">Hydatigena taeniaeformis</name>
    <name type="common">Feline tapeworm</name>
    <name type="synonym">Taenia taeniaeformis</name>
    <dbReference type="NCBI Taxonomy" id="6205"/>
    <lineage>
        <taxon>Eukaryota</taxon>
        <taxon>Metazoa</taxon>
        <taxon>Spiralia</taxon>
        <taxon>Lophotrochozoa</taxon>
        <taxon>Platyhelminthes</taxon>
        <taxon>Cestoda</taxon>
        <taxon>Eucestoda</taxon>
        <taxon>Cyclophyllidea</taxon>
        <taxon>Taeniidae</taxon>
        <taxon>Hydatigera</taxon>
    </lineage>
</organism>
<evidence type="ECO:0000313" key="9">
    <source>
        <dbReference type="WBParaSite" id="TTAC_0000093401-mRNA-1"/>
    </source>
</evidence>
<dbReference type="PANTHER" id="PTHR46877:SF14">
    <property type="entry name" value="RECEPTOR PROTEIN-TYROSINE KINASE"/>
    <property type="match status" value="1"/>
</dbReference>
<protein>
    <submittedName>
        <fullName evidence="9">Protein kinase domain-containing protein</fullName>
    </submittedName>
</protein>
<dbReference type="InterPro" id="IPR036116">
    <property type="entry name" value="FN3_sf"/>
</dbReference>
<dbReference type="GO" id="GO:0007411">
    <property type="term" value="P:axon guidance"/>
    <property type="evidence" value="ECO:0007669"/>
    <property type="project" value="TreeGrafter"/>
</dbReference>
<evidence type="ECO:0000256" key="5">
    <source>
        <dbReference type="ARBA" id="ARBA00023170"/>
    </source>
</evidence>
<dbReference type="Gene3D" id="3.30.200.20">
    <property type="entry name" value="Phosphorylase Kinase, domain 1"/>
    <property type="match status" value="1"/>
</dbReference>
<dbReference type="InterPro" id="IPR013783">
    <property type="entry name" value="Ig-like_fold"/>
</dbReference>
<dbReference type="InterPro" id="IPR011009">
    <property type="entry name" value="Kinase-like_dom_sf"/>
</dbReference>
<feature type="compositionally biased region" description="Acidic residues" evidence="6">
    <location>
        <begin position="1"/>
        <end position="21"/>
    </location>
</feature>
<dbReference type="Pfam" id="PF07714">
    <property type="entry name" value="PK_Tyr_Ser-Thr"/>
    <property type="match status" value="1"/>
</dbReference>
<evidence type="ECO:0000256" key="1">
    <source>
        <dbReference type="ARBA" id="ARBA00004167"/>
    </source>
</evidence>
<dbReference type="SUPFAM" id="SSF56112">
    <property type="entry name" value="Protein kinase-like (PK-like)"/>
    <property type="match status" value="1"/>
</dbReference>
<dbReference type="SUPFAM" id="SSF49265">
    <property type="entry name" value="Fibronectin type III"/>
    <property type="match status" value="1"/>
</dbReference>
<keyword evidence="2" id="KW-0547">Nucleotide-binding</keyword>
<feature type="domain" description="Protein kinase" evidence="8">
    <location>
        <begin position="485"/>
        <end position="632"/>
    </location>
</feature>
<dbReference type="InterPro" id="IPR001245">
    <property type="entry name" value="Ser-Thr/Tyr_kinase_cat_dom"/>
</dbReference>
<evidence type="ECO:0000259" key="8">
    <source>
        <dbReference type="PROSITE" id="PS50011"/>
    </source>
</evidence>
<dbReference type="Gene3D" id="2.60.40.10">
    <property type="entry name" value="Immunoglobulins"/>
    <property type="match status" value="1"/>
</dbReference>
<dbReference type="STRING" id="6205.A0A0R3WJS1"/>
<dbReference type="GO" id="GO:0005005">
    <property type="term" value="F:transmembrane-ephrin receptor activity"/>
    <property type="evidence" value="ECO:0007669"/>
    <property type="project" value="TreeGrafter"/>
</dbReference>
<keyword evidence="5" id="KW-0675">Receptor</keyword>
<keyword evidence="7" id="KW-1133">Transmembrane helix</keyword>
<keyword evidence="3" id="KW-0067">ATP-binding</keyword>
<feature type="transmembrane region" description="Helical" evidence="7">
    <location>
        <begin position="422"/>
        <end position="443"/>
    </location>
</feature>
<dbReference type="GO" id="GO:0005886">
    <property type="term" value="C:plasma membrane"/>
    <property type="evidence" value="ECO:0007669"/>
    <property type="project" value="TreeGrafter"/>
</dbReference>
<keyword evidence="4 7" id="KW-0472">Membrane</keyword>
<dbReference type="PROSITE" id="PS50011">
    <property type="entry name" value="PROTEIN_KINASE_DOM"/>
    <property type="match status" value="1"/>
</dbReference>
<evidence type="ECO:0000256" key="4">
    <source>
        <dbReference type="ARBA" id="ARBA00023136"/>
    </source>
</evidence>
<evidence type="ECO:0000256" key="2">
    <source>
        <dbReference type="ARBA" id="ARBA00022741"/>
    </source>
</evidence>
<proteinExistence type="predicted"/>
<evidence type="ECO:0000256" key="6">
    <source>
        <dbReference type="SAM" id="MobiDB-lite"/>
    </source>
</evidence>
<dbReference type="AlphaFoldDB" id="A0A0R3WJS1"/>
<feature type="region of interest" description="Disordered" evidence="6">
    <location>
        <begin position="1"/>
        <end position="45"/>
    </location>
</feature>
<dbReference type="InterPro" id="IPR050449">
    <property type="entry name" value="Ephrin_rcpt_TKs"/>
</dbReference>
<feature type="compositionally biased region" description="Low complexity" evidence="6">
    <location>
        <begin position="28"/>
        <end position="43"/>
    </location>
</feature>
<evidence type="ECO:0000256" key="3">
    <source>
        <dbReference type="ARBA" id="ARBA00022840"/>
    </source>
</evidence>
<dbReference type="PANTHER" id="PTHR46877">
    <property type="entry name" value="EPH RECEPTOR A5"/>
    <property type="match status" value="1"/>
</dbReference>